<protein>
    <submittedName>
        <fullName evidence="2">Uncharacterized protein</fullName>
    </submittedName>
</protein>
<dbReference type="AlphaFoldDB" id="A0A7J7G268"/>
<gene>
    <name evidence="2" type="ORF">HYC85_029497</name>
</gene>
<sequence length="195" mass="21899">MTFSGCLVIMKQPTCRVGISARTSVQHVSRANCSVKLLSFTILYLISFLLLFAAIEALQAHYYNPNESAIRTVLRYSNRDCHELLGYIPTYRYSAPRRSRVTDFLRASSPPPDPTLPDVPLIWLTEAEKMAKRSRIKNLITAISTELPSISPPQPLLVNQVGPWSRWRQLPRCRQARKAAALVKGLALPIPQPSS</sequence>
<reference evidence="2 3" key="2">
    <citation type="submission" date="2020-07" db="EMBL/GenBank/DDBJ databases">
        <title>Genome assembly of wild tea tree DASZ reveals pedigree and selection history of tea varieties.</title>
        <authorList>
            <person name="Zhang W."/>
        </authorList>
    </citation>
    <scope>NUCLEOTIDE SEQUENCE [LARGE SCALE GENOMIC DNA]</scope>
    <source>
        <strain evidence="3">cv. G240</strain>
        <tissue evidence="2">Leaf</tissue>
    </source>
</reference>
<accession>A0A7J7G268</accession>
<dbReference type="Proteomes" id="UP000593564">
    <property type="component" value="Unassembled WGS sequence"/>
</dbReference>
<evidence type="ECO:0000256" key="1">
    <source>
        <dbReference type="SAM" id="Phobius"/>
    </source>
</evidence>
<keyword evidence="1" id="KW-0472">Membrane</keyword>
<keyword evidence="1" id="KW-0812">Transmembrane</keyword>
<evidence type="ECO:0000313" key="3">
    <source>
        <dbReference type="Proteomes" id="UP000593564"/>
    </source>
</evidence>
<organism evidence="2 3">
    <name type="scientific">Camellia sinensis</name>
    <name type="common">Tea plant</name>
    <name type="synonym">Thea sinensis</name>
    <dbReference type="NCBI Taxonomy" id="4442"/>
    <lineage>
        <taxon>Eukaryota</taxon>
        <taxon>Viridiplantae</taxon>
        <taxon>Streptophyta</taxon>
        <taxon>Embryophyta</taxon>
        <taxon>Tracheophyta</taxon>
        <taxon>Spermatophyta</taxon>
        <taxon>Magnoliopsida</taxon>
        <taxon>eudicotyledons</taxon>
        <taxon>Gunneridae</taxon>
        <taxon>Pentapetalae</taxon>
        <taxon>asterids</taxon>
        <taxon>Ericales</taxon>
        <taxon>Theaceae</taxon>
        <taxon>Camellia</taxon>
    </lineage>
</organism>
<reference evidence="3" key="1">
    <citation type="journal article" date="2020" name="Nat. Commun.">
        <title>Genome assembly of wild tea tree DASZ reveals pedigree and selection history of tea varieties.</title>
        <authorList>
            <person name="Zhang W."/>
            <person name="Zhang Y."/>
            <person name="Qiu H."/>
            <person name="Guo Y."/>
            <person name="Wan H."/>
            <person name="Zhang X."/>
            <person name="Scossa F."/>
            <person name="Alseekh S."/>
            <person name="Zhang Q."/>
            <person name="Wang P."/>
            <person name="Xu L."/>
            <person name="Schmidt M.H."/>
            <person name="Jia X."/>
            <person name="Li D."/>
            <person name="Zhu A."/>
            <person name="Guo F."/>
            <person name="Chen W."/>
            <person name="Ni D."/>
            <person name="Usadel B."/>
            <person name="Fernie A.R."/>
            <person name="Wen W."/>
        </authorList>
    </citation>
    <scope>NUCLEOTIDE SEQUENCE [LARGE SCALE GENOMIC DNA]</scope>
    <source>
        <strain evidence="3">cv. G240</strain>
    </source>
</reference>
<keyword evidence="3" id="KW-1185">Reference proteome</keyword>
<comment type="caution">
    <text evidence="2">The sequence shown here is derived from an EMBL/GenBank/DDBJ whole genome shotgun (WGS) entry which is preliminary data.</text>
</comment>
<feature type="transmembrane region" description="Helical" evidence="1">
    <location>
        <begin position="37"/>
        <end position="55"/>
    </location>
</feature>
<evidence type="ECO:0000313" key="2">
    <source>
        <dbReference type="EMBL" id="KAF5933326.1"/>
    </source>
</evidence>
<name>A0A7J7G268_CAMSI</name>
<proteinExistence type="predicted"/>
<dbReference type="EMBL" id="JACBKZ010000014">
    <property type="protein sequence ID" value="KAF5933326.1"/>
    <property type="molecule type" value="Genomic_DNA"/>
</dbReference>
<keyword evidence="1" id="KW-1133">Transmembrane helix</keyword>